<feature type="compositionally biased region" description="Basic residues" evidence="1">
    <location>
        <begin position="79"/>
        <end position="98"/>
    </location>
</feature>
<proteinExistence type="predicted"/>
<feature type="region of interest" description="Disordered" evidence="1">
    <location>
        <begin position="41"/>
        <end position="135"/>
    </location>
</feature>
<dbReference type="AlphaFoldDB" id="A0A183P731"/>
<gene>
    <name evidence="2" type="ORF">SMTD_LOCUS10167</name>
</gene>
<protein>
    <submittedName>
        <fullName evidence="2">Uncharacterized protein</fullName>
    </submittedName>
</protein>
<sequence length="135" mass="15909">MSTQFYCMERKPGELRKPSSRRYRCLLTAVYAKYLRSVGQTLSATTTTVRENSPDLSGGRNQEEVLEVDMTHIEESTQLHHKQSTRSKEKRTIKKHITPRKEERHEKNEQQLDRTRNEFRGRSGLENAGRRPMLY</sequence>
<feature type="compositionally biased region" description="Polar residues" evidence="1">
    <location>
        <begin position="41"/>
        <end position="55"/>
    </location>
</feature>
<feature type="compositionally biased region" description="Basic and acidic residues" evidence="1">
    <location>
        <begin position="69"/>
        <end position="78"/>
    </location>
</feature>
<accession>A0A183P731</accession>
<dbReference type="EMBL" id="UZAL01030326">
    <property type="protein sequence ID" value="VDP53187.1"/>
    <property type="molecule type" value="Genomic_DNA"/>
</dbReference>
<evidence type="ECO:0000256" key="1">
    <source>
        <dbReference type="SAM" id="MobiDB-lite"/>
    </source>
</evidence>
<organism evidence="2 3">
    <name type="scientific">Schistosoma mattheei</name>
    <dbReference type="NCBI Taxonomy" id="31246"/>
    <lineage>
        <taxon>Eukaryota</taxon>
        <taxon>Metazoa</taxon>
        <taxon>Spiralia</taxon>
        <taxon>Lophotrochozoa</taxon>
        <taxon>Platyhelminthes</taxon>
        <taxon>Trematoda</taxon>
        <taxon>Digenea</taxon>
        <taxon>Strigeidida</taxon>
        <taxon>Schistosomatoidea</taxon>
        <taxon>Schistosomatidae</taxon>
        <taxon>Schistosoma</taxon>
    </lineage>
</organism>
<evidence type="ECO:0000313" key="2">
    <source>
        <dbReference type="EMBL" id="VDP53187.1"/>
    </source>
</evidence>
<evidence type="ECO:0000313" key="3">
    <source>
        <dbReference type="Proteomes" id="UP000269396"/>
    </source>
</evidence>
<dbReference type="Proteomes" id="UP000269396">
    <property type="component" value="Unassembled WGS sequence"/>
</dbReference>
<reference evidence="2 3" key="1">
    <citation type="submission" date="2018-11" db="EMBL/GenBank/DDBJ databases">
        <authorList>
            <consortium name="Pathogen Informatics"/>
        </authorList>
    </citation>
    <scope>NUCLEOTIDE SEQUENCE [LARGE SCALE GENOMIC DNA]</scope>
    <source>
        <strain>Denwood</strain>
        <strain evidence="3">Zambia</strain>
    </source>
</reference>
<keyword evidence="3" id="KW-1185">Reference proteome</keyword>
<feature type="compositionally biased region" description="Basic and acidic residues" evidence="1">
    <location>
        <begin position="99"/>
        <end position="123"/>
    </location>
</feature>
<name>A0A183P731_9TREM</name>